<proteinExistence type="predicted"/>
<evidence type="ECO:0000313" key="3">
    <source>
        <dbReference type="Proteomes" id="UP000233414"/>
    </source>
</evidence>
<reference evidence="2 3" key="1">
    <citation type="journal article" date="2017" name="ISME J.">
        <title>Potential for microbial H2 and metal transformations associated with novel bacteria and archaea in deep terrestrial subsurface sediments.</title>
        <authorList>
            <person name="Hernsdorf A.W."/>
            <person name="Amano Y."/>
            <person name="Miyakawa K."/>
            <person name="Ise K."/>
            <person name="Suzuki Y."/>
            <person name="Anantharaman K."/>
            <person name="Probst A."/>
            <person name="Burstein D."/>
            <person name="Thomas B.C."/>
            <person name="Banfield J.F."/>
        </authorList>
    </citation>
    <scope>NUCLEOTIDE SEQUENCE [LARGE SCALE GENOMIC DNA]</scope>
    <source>
        <strain evidence="2">HGW-Kuenenbacteria-1</strain>
    </source>
</reference>
<keyword evidence="1" id="KW-0472">Membrane</keyword>
<dbReference type="EMBL" id="PGYQ01000006">
    <property type="protein sequence ID" value="PKL72409.1"/>
    <property type="molecule type" value="Genomic_DNA"/>
</dbReference>
<name>A0A2N1UNK4_9BACT</name>
<comment type="caution">
    <text evidence="2">The sequence shown here is derived from an EMBL/GenBank/DDBJ whole genome shotgun (WGS) entry which is preliminary data.</text>
</comment>
<feature type="transmembrane region" description="Helical" evidence="1">
    <location>
        <begin position="17"/>
        <end position="39"/>
    </location>
</feature>
<evidence type="ECO:0000256" key="1">
    <source>
        <dbReference type="SAM" id="Phobius"/>
    </source>
</evidence>
<keyword evidence="1" id="KW-1133">Transmembrane helix</keyword>
<evidence type="ECO:0000313" key="2">
    <source>
        <dbReference type="EMBL" id="PKL72409.1"/>
    </source>
</evidence>
<dbReference type="Proteomes" id="UP000233414">
    <property type="component" value="Unassembled WGS sequence"/>
</dbReference>
<organism evidence="2 3">
    <name type="scientific">Candidatus Kuenenbacteria bacterium HGW-Kuenenbacteria-1</name>
    <dbReference type="NCBI Taxonomy" id="2013812"/>
    <lineage>
        <taxon>Bacteria</taxon>
        <taxon>Candidatus Kueneniibacteriota</taxon>
    </lineage>
</organism>
<sequence>MNYKKIKNQIKNQNGSAIFLVVLILAGILVAVLGINSLVIKGIKLSRNIAWSAPAYFATETGMEKALYKIRKVDFEDIPIGGMDGSFDLNGQKAEWKVGFKCIDYSETTPESQDCIPEKINDNTTIIIKSVGSFKNVNRSIELSFCLRKESCSKAK</sequence>
<accession>A0A2N1UNK4</accession>
<dbReference type="AlphaFoldDB" id="A0A2N1UNK4"/>
<gene>
    <name evidence="2" type="ORF">CVV26_01955</name>
</gene>
<keyword evidence="1" id="KW-0812">Transmembrane</keyword>
<evidence type="ECO:0008006" key="4">
    <source>
        <dbReference type="Google" id="ProtNLM"/>
    </source>
</evidence>
<protein>
    <recommendedName>
        <fullName evidence="4">Type 4 fimbrial biogenesis protein PilX N-terminal domain-containing protein</fullName>
    </recommendedName>
</protein>